<dbReference type="Proteomes" id="UP000203302">
    <property type="component" value="Segment"/>
</dbReference>
<name>A0A1B2ICU3_9CAUD</name>
<proteinExistence type="predicted"/>
<dbReference type="SUPFAM" id="SSF53850">
    <property type="entry name" value="Periplasmic binding protein-like II"/>
    <property type="match status" value="1"/>
</dbReference>
<dbReference type="OrthoDB" id="7592at10239"/>
<dbReference type="GeneID" id="29069130"/>
<evidence type="ECO:0000313" key="2">
    <source>
        <dbReference type="Proteomes" id="UP000203302"/>
    </source>
</evidence>
<dbReference type="Gene3D" id="3.40.190.10">
    <property type="entry name" value="Periplasmic binding protein-like II"/>
    <property type="match status" value="2"/>
</dbReference>
<gene>
    <name evidence="1" type="ORF">HUXLEY_8</name>
</gene>
<evidence type="ECO:0008006" key="3">
    <source>
        <dbReference type="Google" id="ProtNLM"/>
    </source>
</evidence>
<dbReference type="PANTHER" id="PTHR42941:SF1">
    <property type="entry name" value="SLL1037 PROTEIN"/>
    <property type="match status" value="1"/>
</dbReference>
<reference evidence="2" key="1">
    <citation type="submission" date="2016-06" db="EMBL/GenBank/DDBJ databases">
        <authorList>
            <person name="Berg J.A."/>
            <person name="Grossarth S.E."/>
            <person name="Jarvis T.M."/>
            <person name="Merrill B.D."/>
            <person name="Breakwell D.P."/>
            <person name="Hope S."/>
            <person name="Grose J.H."/>
        </authorList>
    </citation>
    <scope>NUCLEOTIDE SEQUENCE [LARGE SCALE GENOMIC DNA]</scope>
</reference>
<dbReference type="PANTHER" id="PTHR42941">
    <property type="entry name" value="SLL1037 PROTEIN"/>
    <property type="match status" value="1"/>
</dbReference>
<accession>A0A1B2ICU3</accession>
<sequence>MRKVLFGILAALTFSMSAVAADEVVITTGQQGLTYNSVYGVNLAGAISEFGTRARVIPSKGSLDNLDKVAAGEAQIGFTQADAFQFWRAKHPNEAQNVDIVGQLARECVWVAVKKDGKVKDAKDLTDGVKIAVGEPDSGSYASWQYLQQLVKEYSKAETYAKGGIRSLSKVATGEYDAFLWVSAPDKSNKFLEAVNQDSSGLELIDMSTWNVNDKLPNGQSVYTKETAKTDKTAFFGKKVDVPCTTTLVVANTDAGDDLLETVSTILLKNNSRVMGDKK</sequence>
<protein>
    <recommendedName>
        <fullName evidence="3">Immunogenic protein</fullName>
    </recommendedName>
</protein>
<dbReference type="EMBL" id="KX397368">
    <property type="protein sequence ID" value="ANZ49097.1"/>
    <property type="molecule type" value="Genomic_DNA"/>
</dbReference>
<dbReference type="RefSeq" id="YP_009292983.1">
    <property type="nucleotide sequence ID" value="NC_031127.1"/>
</dbReference>
<evidence type="ECO:0000313" key="1">
    <source>
        <dbReference type="EMBL" id="ANZ49097.1"/>
    </source>
</evidence>
<dbReference type="Pfam" id="PF16868">
    <property type="entry name" value="NMT1_3"/>
    <property type="match status" value="1"/>
</dbReference>
<dbReference type="KEGG" id="vg:29069130"/>
<dbReference type="InterPro" id="IPR011852">
    <property type="entry name" value="TRAP_TAXI"/>
</dbReference>
<organism evidence="1 2">
    <name type="scientific">Erwinia phage vB_EamM_Huxley</name>
    <dbReference type="NCBI Taxonomy" id="1883373"/>
    <lineage>
        <taxon>Viruses</taxon>
        <taxon>Duplodnaviria</taxon>
        <taxon>Heunggongvirae</taxon>
        <taxon>Uroviricota</taxon>
        <taxon>Caudoviricetes</taxon>
        <taxon>Chimalliviridae</taxon>
        <taxon>Machinavirus</taxon>
        <taxon>Machinavirus machina</taxon>
    </lineage>
</organism>